<evidence type="ECO:0000313" key="2">
    <source>
        <dbReference type="EMBL" id="CAF3554536.1"/>
    </source>
</evidence>
<gene>
    <name evidence="2" type="ORF">JBS370_LOCUS1521</name>
</gene>
<organism evidence="2 3">
    <name type="scientific">Rotaria sordida</name>
    <dbReference type="NCBI Taxonomy" id="392033"/>
    <lineage>
        <taxon>Eukaryota</taxon>
        <taxon>Metazoa</taxon>
        <taxon>Spiralia</taxon>
        <taxon>Gnathifera</taxon>
        <taxon>Rotifera</taxon>
        <taxon>Eurotatoria</taxon>
        <taxon>Bdelloidea</taxon>
        <taxon>Philodinida</taxon>
        <taxon>Philodinidae</taxon>
        <taxon>Rotaria</taxon>
    </lineage>
</organism>
<protein>
    <submittedName>
        <fullName evidence="2">Uncharacterized protein</fullName>
    </submittedName>
</protein>
<sequence length="343" mass="39477">MDTDNELNLLTNIDNNYETSSTNNTRNDTFFQLYVAKNTRDTFEFIVLNDPTFKNKNINKNQNELTDSDQEQLNSLVQNECIIVDQNEPKKTAFIVLNGDDTICGPLFALNRNEQIQTVFDLDDMSIYHYVDKYIDEINRIDSSLFPRLEDKTVSNVVQDWSTDMSIADISSSTNDLNSEIFVSPNNKIETHTWDNQIKQKIPQTNKHYTSNVISSLIQDSVQLNESNRFTQADQISVDTSSSILTHLSTTTGVPQIVLPQTSTQYSCRKPEIVTEPKQDWHPRYPKDLIPKPKNKVNKNPKVNPKYQRKTNKHINKKEQRKFIGLLQGVGGQRSHIQVKVTY</sequence>
<feature type="compositionally biased region" description="Basic and acidic residues" evidence="1">
    <location>
        <begin position="279"/>
        <end position="291"/>
    </location>
</feature>
<accession>A0A818KCY7</accession>
<dbReference type="AlphaFoldDB" id="A0A818KCY7"/>
<evidence type="ECO:0000313" key="3">
    <source>
        <dbReference type="Proteomes" id="UP000663836"/>
    </source>
</evidence>
<name>A0A818KCY7_9BILA</name>
<proteinExistence type="predicted"/>
<dbReference type="EMBL" id="CAJOBD010000052">
    <property type="protein sequence ID" value="CAF3554536.1"/>
    <property type="molecule type" value="Genomic_DNA"/>
</dbReference>
<comment type="caution">
    <text evidence="2">The sequence shown here is derived from an EMBL/GenBank/DDBJ whole genome shotgun (WGS) entry which is preliminary data.</text>
</comment>
<evidence type="ECO:0000256" key="1">
    <source>
        <dbReference type="SAM" id="MobiDB-lite"/>
    </source>
</evidence>
<reference evidence="2" key="1">
    <citation type="submission" date="2021-02" db="EMBL/GenBank/DDBJ databases">
        <authorList>
            <person name="Nowell W R."/>
        </authorList>
    </citation>
    <scope>NUCLEOTIDE SEQUENCE</scope>
</reference>
<dbReference type="Proteomes" id="UP000663836">
    <property type="component" value="Unassembled WGS sequence"/>
</dbReference>
<feature type="region of interest" description="Disordered" evidence="1">
    <location>
        <begin position="279"/>
        <end position="307"/>
    </location>
</feature>